<reference evidence="1 2" key="1">
    <citation type="journal article" date="2019" name="Sci. Rep.">
        <title>Orb-weaving spider Araneus ventricosus genome elucidates the spidroin gene catalogue.</title>
        <authorList>
            <person name="Kono N."/>
            <person name="Nakamura H."/>
            <person name="Ohtoshi R."/>
            <person name="Moran D.A.P."/>
            <person name="Shinohara A."/>
            <person name="Yoshida Y."/>
            <person name="Fujiwara M."/>
            <person name="Mori M."/>
            <person name="Tomita M."/>
            <person name="Arakawa K."/>
        </authorList>
    </citation>
    <scope>NUCLEOTIDE SEQUENCE [LARGE SCALE GENOMIC DNA]</scope>
</reference>
<dbReference type="Proteomes" id="UP000499080">
    <property type="component" value="Unassembled WGS sequence"/>
</dbReference>
<accession>A0A4Y2CB89</accession>
<dbReference type="EMBL" id="BGPR01000172">
    <property type="protein sequence ID" value="GBM01661.1"/>
    <property type="molecule type" value="Genomic_DNA"/>
</dbReference>
<gene>
    <name evidence="1" type="ORF">AVEN_271921_1</name>
</gene>
<proteinExistence type="predicted"/>
<keyword evidence="2" id="KW-1185">Reference proteome</keyword>
<name>A0A4Y2CB89_ARAVE</name>
<evidence type="ECO:0000313" key="2">
    <source>
        <dbReference type="Proteomes" id="UP000499080"/>
    </source>
</evidence>
<organism evidence="1 2">
    <name type="scientific">Araneus ventricosus</name>
    <name type="common">Orbweaver spider</name>
    <name type="synonym">Epeira ventricosa</name>
    <dbReference type="NCBI Taxonomy" id="182803"/>
    <lineage>
        <taxon>Eukaryota</taxon>
        <taxon>Metazoa</taxon>
        <taxon>Ecdysozoa</taxon>
        <taxon>Arthropoda</taxon>
        <taxon>Chelicerata</taxon>
        <taxon>Arachnida</taxon>
        <taxon>Araneae</taxon>
        <taxon>Araneomorphae</taxon>
        <taxon>Entelegynae</taxon>
        <taxon>Araneoidea</taxon>
        <taxon>Araneidae</taxon>
        <taxon>Araneus</taxon>
    </lineage>
</organism>
<evidence type="ECO:0000313" key="1">
    <source>
        <dbReference type="EMBL" id="GBM01661.1"/>
    </source>
</evidence>
<dbReference type="AlphaFoldDB" id="A0A4Y2CB89"/>
<sequence>MFFQLSLRFLTLRVPNYFELLAITLENLAFKVNESHKYELSAFELNLKNVKTFVPQRVNGVENTIRNARKRAHRVAETSIQTEERRSKRNTVDGNRCLTESLIERENVGSVATLIYSLPLWKASVKGTKGKKYGRGK</sequence>
<protein>
    <submittedName>
        <fullName evidence="1">Uncharacterized protein</fullName>
    </submittedName>
</protein>
<comment type="caution">
    <text evidence="1">The sequence shown here is derived from an EMBL/GenBank/DDBJ whole genome shotgun (WGS) entry which is preliminary data.</text>
</comment>